<proteinExistence type="predicted"/>
<sequence>MAIKFLLHAALLLALPMSVVAADGPKGSLVIIGGGLRADNDAVWQRIVRLPSARTSAWVIRAWSPPEKNTPPAPRTASASNG</sequence>
<accession>A0ABW9W9A7</accession>
<organism evidence="2 3">
    <name type="scientific">Duganella levis</name>
    <dbReference type="NCBI Taxonomy" id="2692169"/>
    <lineage>
        <taxon>Bacteria</taxon>
        <taxon>Pseudomonadati</taxon>
        <taxon>Pseudomonadota</taxon>
        <taxon>Betaproteobacteria</taxon>
        <taxon>Burkholderiales</taxon>
        <taxon>Oxalobacteraceae</taxon>
        <taxon>Telluria group</taxon>
        <taxon>Duganella</taxon>
    </lineage>
</organism>
<dbReference type="EMBL" id="WWCT01000053">
    <property type="protein sequence ID" value="MYN30677.1"/>
    <property type="molecule type" value="Genomic_DNA"/>
</dbReference>
<gene>
    <name evidence="2" type="ORF">GTP69_30180</name>
</gene>
<protein>
    <submittedName>
        <fullName evidence="2">Cyanophycinase</fullName>
    </submittedName>
</protein>
<keyword evidence="3" id="KW-1185">Reference proteome</keyword>
<feature type="non-terminal residue" evidence="2">
    <location>
        <position position="82"/>
    </location>
</feature>
<evidence type="ECO:0000313" key="3">
    <source>
        <dbReference type="Proteomes" id="UP000642144"/>
    </source>
</evidence>
<comment type="caution">
    <text evidence="2">The sequence shown here is derived from an EMBL/GenBank/DDBJ whole genome shotgun (WGS) entry which is preliminary data.</text>
</comment>
<evidence type="ECO:0000313" key="2">
    <source>
        <dbReference type="EMBL" id="MYN30677.1"/>
    </source>
</evidence>
<feature type="signal peptide" evidence="1">
    <location>
        <begin position="1"/>
        <end position="21"/>
    </location>
</feature>
<feature type="chain" id="PRO_5045381577" evidence="1">
    <location>
        <begin position="22"/>
        <end position="82"/>
    </location>
</feature>
<keyword evidence="1" id="KW-0732">Signal</keyword>
<name>A0ABW9W9A7_9BURK</name>
<evidence type="ECO:0000256" key="1">
    <source>
        <dbReference type="SAM" id="SignalP"/>
    </source>
</evidence>
<reference evidence="2 3" key="1">
    <citation type="submission" date="2019-12" db="EMBL/GenBank/DDBJ databases">
        <title>Novel species isolated from a subtropical stream in China.</title>
        <authorList>
            <person name="Lu H."/>
        </authorList>
    </citation>
    <scope>NUCLEOTIDE SEQUENCE [LARGE SCALE GENOMIC DNA]</scope>
    <source>
        <strain evidence="2 3">CY42W</strain>
    </source>
</reference>
<dbReference type="Proteomes" id="UP000642144">
    <property type="component" value="Unassembled WGS sequence"/>
</dbReference>